<dbReference type="RefSeq" id="WP_309720613.1">
    <property type="nucleotide sequence ID" value="NZ_JARWAM010000006.1"/>
</dbReference>
<dbReference type="Proteomes" id="UP001251374">
    <property type="component" value="Unassembled WGS sequence"/>
</dbReference>
<feature type="domain" description="CD-NTase associated protein 4-like DNA endonuclease" evidence="1">
    <location>
        <begin position="10"/>
        <end position="181"/>
    </location>
</feature>
<reference evidence="2 3" key="1">
    <citation type="submission" date="2023-04" db="EMBL/GenBank/DDBJ databases">
        <title>A long-awaited taxogenomic arrangement of the family Halomonadaceae.</title>
        <authorList>
            <person name="De La Haba R."/>
            <person name="Chuvochina M."/>
            <person name="Wittouck S."/>
            <person name="Arahal D.R."/>
            <person name="Sanchez-Porro C."/>
            <person name="Hugenholtz P."/>
            <person name="Ventosa A."/>
        </authorList>
    </citation>
    <scope>NUCLEOTIDE SEQUENCE [LARGE SCALE GENOMIC DNA]</scope>
    <source>
        <strain evidence="2 3">DSM 26770</strain>
    </source>
</reference>
<organism evidence="2 3">
    <name type="scientific">Franzmannia qiaohouensis</name>
    <dbReference type="NCBI Taxonomy" id="1329370"/>
    <lineage>
        <taxon>Bacteria</taxon>
        <taxon>Pseudomonadati</taxon>
        <taxon>Pseudomonadota</taxon>
        <taxon>Gammaproteobacteria</taxon>
        <taxon>Oceanospirillales</taxon>
        <taxon>Halomonadaceae</taxon>
        <taxon>Franzmannia</taxon>
    </lineage>
</organism>
<gene>
    <name evidence="2" type="ORF">QC821_10290</name>
</gene>
<comment type="caution">
    <text evidence="2">The sequence shown here is derived from an EMBL/GenBank/DDBJ whole genome shotgun (WGS) entry which is preliminary data.</text>
</comment>
<sequence length="373" mass="43865">MTKTKKAANAGVDAILGFEFQRNCALYLLLNDYDRFKGREFFLCIEHHDDFLFCYRSDCREKIEEIHSYQAKKLSGAVWTINERFAEAVAKMLEVGYDLIKDTAPKCQSYTHDLIFISNTDIKLNYKPSKDEKEDGKKEITYFLNEQNFKCSYDGIPEEIQNVIDKKVESFCKKEKITYHKPELDNLRIEWVDLPRRKKDQKDILVGLMCRNFPHVSDPNAAVELLLSLFREVEAVYNQGGIINLLDSSKRVEGGEIKRAIDIIETEQKTFNLWRSYSTDLSRKFQVPIGIQNNHENHIRNTFELLKDMANREHQIIKSFIRENDYSMDFYSHEEMFYKYVYDIKNKNSMNLKDVDIFFSVLCAYVECHGGDI</sequence>
<evidence type="ECO:0000313" key="3">
    <source>
        <dbReference type="Proteomes" id="UP001251374"/>
    </source>
</evidence>
<accession>A0ABU1HDW5</accession>
<dbReference type="EMBL" id="JARWAM010000006">
    <property type="protein sequence ID" value="MDR5905662.1"/>
    <property type="molecule type" value="Genomic_DNA"/>
</dbReference>
<proteinExistence type="predicted"/>
<keyword evidence="3" id="KW-1185">Reference proteome</keyword>
<evidence type="ECO:0000259" key="1">
    <source>
        <dbReference type="Pfam" id="PF14130"/>
    </source>
</evidence>
<dbReference type="Pfam" id="PF14130">
    <property type="entry name" value="Cap4_nuclease"/>
    <property type="match status" value="1"/>
</dbReference>
<name>A0ABU1HDW5_9GAMM</name>
<dbReference type="InterPro" id="IPR025382">
    <property type="entry name" value="Cap4-like_endonuclease_dom"/>
</dbReference>
<evidence type="ECO:0000313" key="2">
    <source>
        <dbReference type="EMBL" id="MDR5905662.1"/>
    </source>
</evidence>
<protein>
    <submittedName>
        <fullName evidence="2">DsDNA nuclease domain-containing protein</fullName>
    </submittedName>
</protein>